<keyword evidence="2" id="KW-1185">Reference proteome</keyword>
<dbReference type="AlphaFoldDB" id="A0A5M9KAF7"/>
<dbReference type="SUPFAM" id="SSF63829">
    <property type="entry name" value="Calcium-dependent phosphotriesterase"/>
    <property type="match status" value="1"/>
</dbReference>
<dbReference type="EMBL" id="VICG01000001">
    <property type="protein sequence ID" value="KAA8577082.1"/>
    <property type="molecule type" value="Genomic_DNA"/>
</dbReference>
<sequence length="307" mass="33568">MTSGQIFYIDPKDKNPQSTVQVVHDFNNTSEVPQEEVGEHGAYGSKYQAEAIVEHPDIADIFYTFSGLHGKAGTWAVYRLDLRQFDSARGSTTVNVEKLIDVPEAVWLNGATMIPQTSALLMADSSQGKLFAFNLRTGKLSIWLQDEELGKVTTRPPWPGINGLQYFRGYIFGTVSDRGTLVRMQVDKDGEYKNGSLKIVAKQLTGDDMAFDCEGDAYVATNPAQTVLKFVGIGIQIEPRREERIRILGGLDQKETAGPTALAFGRTMDDKDCIYVTTNGGLVNPIGEDGPGEAVIVKVRVGLKGEA</sequence>
<evidence type="ECO:0008006" key="3">
    <source>
        <dbReference type="Google" id="ProtNLM"/>
    </source>
</evidence>
<dbReference type="PANTHER" id="PTHR42060:SF1">
    <property type="entry name" value="NHL REPEAT-CONTAINING PROTEIN"/>
    <property type="match status" value="1"/>
</dbReference>
<dbReference type="Proteomes" id="UP000322873">
    <property type="component" value="Unassembled WGS sequence"/>
</dbReference>
<evidence type="ECO:0000313" key="2">
    <source>
        <dbReference type="Proteomes" id="UP000322873"/>
    </source>
</evidence>
<accession>A0A5M9KAF7</accession>
<dbReference type="Gene3D" id="2.120.10.30">
    <property type="entry name" value="TolB, C-terminal domain"/>
    <property type="match status" value="1"/>
</dbReference>
<protein>
    <recommendedName>
        <fullName evidence="3">SMP-30/Gluconolactonase/LRE-like region domain-containing protein</fullName>
    </recommendedName>
</protein>
<reference evidence="1 2" key="1">
    <citation type="submission" date="2019-06" db="EMBL/GenBank/DDBJ databases">
        <title>Genome Sequence of the Brown Rot Fungal Pathogen Monilinia fructicola.</title>
        <authorList>
            <person name="De Miccolis Angelini R.M."/>
            <person name="Landi L."/>
            <person name="Abate D."/>
            <person name="Pollastro S."/>
            <person name="Romanazzi G."/>
            <person name="Faretra F."/>
        </authorList>
    </citation>
    <scope>NUCLEOTIDE SEQUENCE [LARGE SCALE GENOMIC DNA]</scope>
    <source>
        <strain evidence="1 2">Mfrc123</strain>
    </source>
</reference>
<proteinExistence type="predicted"/>
<name>A0A5M9KAF7_MONFR</name>
<evidence type="ECO:0000313" key="1">
    <source>
        <dbReference type="EMBL" id="KAA8577082.1"/>
    </source>
</evidence>
<dbReference type="InterPro" id="IPR052998">
    <property type="entry name" value="Hetero-Diels-Alderase-like"/>
</dbReference>
<organism evidence="1 2">
    <name type="scientific">Monilinia fructicola</name>
    <name type="common">Brown rot fungus</name>
    <name type="synonym">Ciboria fructicola</name>
    <dbReference type="NCBI Taxonomy" id="38448"/>
    <lineage>
        <taxon>Eukaryota</taxon>
        <taxon>Fungi</taxon>
        <taxon>Dikarya</taxon>
        <taxon>Ascomycota</taxon>
        <taxon>Pezizomycotina</taxon>
        <taxon>Leotiomycetes</taxon>
        <taxon>Helotiales</taxon>
        <taxon>Sclerotiniaceae</taxon>
        <taxon>Monilinia</taxon>
    </lineage>
</organism>
<dbReference type="VEuPathDB" id="FungiDB:MFRU_023g00320"/>
<gene>
    <name evidence="1" type="ORF">EYC84_007090</name>
</gene>
<dbReference type="InterPro" id="IPR011042">
    <property type="entry name" value="6-blade_b-propeller_TolB-like"/>
</dbReference>
<comment type="caution">
    <text evidence="1">The sequence shown here is derived from an EMBL/GenBank/DDBJ whole genome shotgun (WGS) entry which is preliminary data.</text>
</comment>
<dbReference type="PANTHER" id="PTHR42060">
    <property type="entry name" value="NHL REPEAT-CONTAINING PROTEIN-RELATED"/>
    <property type="match status" value="1"/>
</dbReference>